<evidence type="ECO:0000256" key="7">
    <source>
        <dbReference type="RuleBase" id="RU363032"/>
    </source>
</evidence>
<gene>
    <name evidence="9" type="ORF">UQ64_28830</name>
</gene>
<feature type="transmembrane region" description="Helical" evidence="7">
    <location>
        <begin position="209"/>
        <end position="231"/>
    </location>
</feature>
<name>A0A0W1AS82_9BACL</name>
<evidence type="ECO:0000256" key="1">
    <source>
        <dbReference type="ARBA" id="ARBA00004651"/>
    </source>
</evidence>
<comment type="similarity">
    <text evidence="7">Belongs to the binding-protein-dependent transport system permease family.</text>
</comment>
<reference evidence="9 10" key="1">
    <citation type="journal article" date="2015" name="Int. Biodeterior. Biodegradation">
        <title>Physiological and genetic screening methods for the isolation of methyl tert-butyl ether-degrading bacteria for bioremediation purposes.</title>
        <authorList>
            <person name="Guisado I.M."/>
            <person name="Purswani J."/>
            <person name="Gonzalez Lopez J."/>
            <person name="Pozo C."/>
        </authorList>
    </citation>
    <scope>NUCLEOTIDE SEQUENCE [LARGE SCALE GENOMIC DNA]</scope>
    <source>
        <strain evidence="9 10">SH7</strain>
    </source>
</reference>
<feature type="transmembrane region" description="Helical" evidence="7">
    <location>
        <begin position="103"/>
        <end position="124"/>
    </location>
</feature>
<dbReference type="PANTHER" id="PTHR30193:SF37">
    <property type="entry name" value="INNER MEMBRANE ABC TRANSPORTER PERMEASE PROTEIN YCJO"/>
    <property type="match status" value="1"/>
</dbReference>
<protein>
    <submittedName>
        <fullName evidence="9">Sugar ABC transporter permease</fullName>
    </submittedName>
</protein>
<evidence type="ECO:0000256" key="4">
    <source>
        <dbReference type="ARBA" id="ARBA00022692"/>
    </source>
</evidence>
<dbReference type="PANTHER" id="PTHR30193">
    <property type="entry name" value="ABC TRANSPORTER PERMEASE PROTEIN"/>
    <property type="match status" value="1"/>
</dbReference>
<feature type="transmembrane region" description="Helical" evidence="7">
    <location>
        <begin position="151"/>
        <end position="174"/>
    </location>
</feature>
<proteinExistence type="inferred from homology"/>
<evidence type="ECO:0000256" key="5">
    <source>
        <dbReference type="ARBA" id="ARBA00022989"/>
    </source>
</evidence>
<accession>A0A0W1AS82</accession>
<feature type="transmembrane region" description="Helical" evidence="7">
    <location>
        <begin position="251"/>
        <end position="277"/>
    </location>
</feature>
<keyword evidence="6 7" id="KW-0472">Membrane</keyword>
<keyword evidence="4 7" id="KW-0812">Transmembrane</keyword>
<sequence>MRRIPWQPYLYLSPVLVLYAIFFVFPFFFSLYISFMEWDLLLDKKQFVGLSNYNEVLGKPLFWKVIGNTLLYMALTVPLSAALGLVYALAIERAGKLRSLYRVLFFVPVVVSVSVAGLVFSLMFSPQNGLINEWLGLFGIGEKAWLQDTQLAIYALAIVGVWMSFGYNVILYISGLKQLDNEVKEAAAIDGASGWQSFRHMTFPMLMPVHMFVWTITLLHSLQVFATVQIMTLGGPNNSTNVWAFFIWQEAFQFFNTGTASAAATILFVIVLGLTVIQVRWMQKRTQWV</sequence>
<evidence type="ECO:0000313" key="9">
    <source>
        <dbReference type="EMBL" id="KTD84167.1"/>
    </source>
</evidence>
<dbReference type="AlphaFoldDB" id="A0A0W1AS82"/>
<dbReference type="InterPro" id="IPR051393">
    <property type="entry name" value="ABC_transporter_permease"/>
</dbReference>
<dbReference type="Pfam" id="PF00528">
    <property type="entry name" value="BPD_transp_1"/>
    <property type="match status" value="1"/>
</dbReference>
<dbReference type="RefSeq" id="WP_060626238.1">
    <property type="nucleotide sequence ID" value="NZ_LCZJ02000037.1"/>
</dbReference>
<dbReference type="EMBL" id="LCZJ02000037">
    <property type="protein sequence ID" value="KTD84167.1"/>
    <property type="molecule type" value="Genomic_DNA"/>
</dbReference>
<evidence type="ECO:0000259" key="8">
    <source>
        <dbReference type="PROSITE" id="PS50928"/>
    </source>
</evidence>
<keyword evidence="5 7" id="KW-1133">Transmembrane helix</keyword>
<comment type="subcellular location">
    <subcellularLocation>
        <location evidence="1 7">Cell membrane</location>
        <topology evidence="1 7">Multi-pass membrane protein</topology>
    </subcellularLocation>
</comment>
<keyword evidence="10" id="KW-1185">Reference proteome</keyword>
<evidence type="ECO:0000256" key="3">
    <source>
        <dbReference type="ARBA" id="ARBA00022475"/>
    </source>
</evidence>
<dbReference type="CDD" id="cd06261">
    <property type="entry name" value="TM_PBP2"/>
    <property type="match status" value="1"/>
</dbReference>
<keyword evidence="2 7" id="KW-0813">Transport</keyword>
<dbReference type="InterPro" id="IPR035906">
    <property type="entry name" value="MetI-like_sf"/>
</dbReference>
<dbReference type="OrthoDB" id="9788108at2"/>
<evidence type="ECO:0000313" key="10">
    <source>
        <dbReference type="Proteomes" id="UP000054709"/>
    </source>
</evidence>
<dbReference type="GO" id="GO:0005886">
    <property type="term" value="C:plasma membrane"/>
    <property type="evidence" value="ECO:0007669"/>
    <property type="project" value="UniProtKB-SubCell"/>
</dbReference>
<evidence type="ECO:0000256" key="6">
    <source>
        <dbReference type="ARBA" id="ARBA00023136"/>
    </source>
</evidence>
<evidence type="ECO:0000256" key="2">
    <source>
        <dbReference type="ARBA" id="ARBA00022448"/>
    </source>
</evidence>
<dbReference type="PROSITE" id="PS50928">
    <property type="entry name" value="ABC_TM1"/>
    <property type="match status" value="1"/>
</dbReference>
<dbReference type="GO" id="GO:0055085">
    <property type="term" value="P:transmembrane transport"/>
    <property type="evidence" value="ECO:0007669"/>
    <property type="project" value="InterPro"/>
</dbReference>
<dbReference type="InterPro" id="IPR000515">
    <property type="entry name" value="MetI-like"/>
</dbReference>
<organism evidence="9 10">
    <name type="scientific">Paenibacillus etheri</name>
    <dbReference type="NCBI Taxonomy" id="1306852"/>
    <lineage>
        <taxon>Bacteria</taxon>
        <taxon>Bacillati</taxon>
        <taxon>Bacillota</taxon>
        <taxon>Bacilli</taxon>
        <taxon>Bacillales</taxon>
        <taxon>Paenibacillaceae</taxon>
        <taxon>Paenibacillus</taxon>
    </lineage>
</organism>
<dbReference type="Proteomes" id="UP000054709">
    <property type="component" value="Unassembled WGS sequence"/>
</dbReference>
<feature type="transmembrane region" description="Helical" evidence="7">
    <location>
        <begin position="70"/>
        <end position="91"/>
    </location>
</feature>
<dbReference type="SUPFAM" id="SSF161098">
    <property type="entry name" value="MetI-like"/>
    <property type="match status" value="1"/>
</dbReference>
<keyword evidence="3" id="KW-1003">Cell membrane</keyword>
<comment type="caution">
    <text evidence="9">The sequence shown here is derived from an EMBL/GenBank/DDBJ whole genome shotgun (WGS) entry which is preliminary data.</text>
</comment>
<feature type="domain" description="ABC transmembrane type-1" evidence="8">
    <location>
        <begin position="66"/>
        <end position="278"/>
    </location>
</feature>
<dbReference type="Gene3D" id="1.10.3720.10">
    <property type="entry name" value="MetI-like"/>
    <property type="match status" value="1"/>
</dbReference>
<feature type="transmembrane region" description="Helical" evidence="7">
    <location>
        <begin position="9"/>
        <end position="35"/>
    </location>
</feature>